<accession>A0A816I8V8</accession>
<sequence length="124" mass="14011">MSTTLVCIRRSQTRGGGSHDHNHDGFVAGMNVNGSIYWVFILEEANKRVVVAFDVKTEEFREVPLPGEAEDVSRNFVAGDFNGRLCVINSCSEEHDDVWVRCSEFLDQNPVHIFVQVYETAVFD</sequence>
<evidence type="ECO:0000313" key="2">
    <source>
        <dbReference type="EMBL" id="CAF1703525.1"/>
    </source>
</evidence>
<dbReference type="AlphaFoldDB" id="A0A816I8V8"/>
<dbReference type="Pfam" id="PF08268">
    <property type="entry name" value="FBA_3"/>
    <property type="match status" value="1"/>
</dbReference>
<feature type="domain" description="F-box associated beta-propeller type 3" evidence="1">
    <location>
        <begin position="23"/>
        <end position="100"/>
    </location>
</feature>
<dbReference type="NCBIfam" id="TIGR01640">
    <property type="entry name" value="F_box_assoc_1"/>
    <property type="match status" value="1"/>
</dbReference>
<protein>
    <submittedName>
        <fullName evidence="2">(rape) hypothetical protein</fullName>
    </submittedName>
</protein>
<evidence type="ECO:0000259" key="1">
    <source>
        <dbReference type="Pfam" id="PF08268"/>
    </source>
</evidence>
<reference evidence="2" key="1">
    <citation type="submission" date="2021-01" db="EMBL/GenBank/DDBJ databases">
        <authorList>
            <consortium name="Genoscope - CEA"/>
            <person name="William W."/>
        </authorList>
    </citation>
    <scope>NUCLEOTIDE SEQUENCE</scope>
</reference>
<dbReference type="EMBL" id="HG994367">
    <property type="protein sequence ID" value="CAF1703525.1"/>
    <property type="molecule type" value="Genomic_DNA"/>
</dbReference>
<dbReference type="InterPro" id="IPR013187">
    <property type="entry name" value="F-box-assoc_dom_typ3"/>
</dbReference>
<proteinExistence type="predicted"/>
<dbReference type="InterPro" id="IPR017451">
    <property type="entry name" value="F-box-assoc_interact_dom"/>
</dbReference>
<organism evidence="2">
    <name type="scientific">Brassica napus</name>
    <name type="common">Rape</name>
    <dbReference type="NCBI Taxonomy" id="3708"/>
    <lineage>
        <taxon>Eukaryota</taxon>
        <taxon>Viridiplantae</taxon>
        <taxon>Streptophyta</taxon>
        <taxon>Embryophyta</taxon>
        <taxon>Tracheophyta</taxon>
        <taxon>Spermatophyta</taxon>
        <taxon>Magnoliopsida</taxon>
        <taxon>eudicotyledons</taxon>
        <taxon>Gunneridae</taxon>
        <taxon>Pentapetalae</taxon>
        <taxon>rosids</taxon>
        <taxon>malvids</taxon>
        <taxon>Brassicales</taxon>
        <taxon>Brassicaceae</taxon>
        <taxon>Brassiceae</taxon>
        <taxon>Brassica</taxon>
    </lineage>
</organism>
<name>A0A816I8V8_BRANA</name>
<dbReference type="Proteomes" id="UP001295469">
    <property type="component" value="Chromosome C03"/>
</dbReference>
<gene>
    <name evidence="2" type="ORF">DARMORV10_C03P42030.1</name>
</gene>